<dbReference type="InterPro" id="IPR001907">
    <property type="entry name" value="ClpP"/>
</dbReference>
<dbReference type="SUPFAM" id="SSF52096">
    <property type="entry name" value="ClpP/crotonase"/>
    <property type="match status" value="1"/>
</dbReference>
<dbReference type="Gene3D" id="3.90.226.10">
    <property type="entry name" value="2-enoyl-CoA Hydratase, Chain A, domain 1"/>
    <property type="match status" value="1"/>
</dbReference>
<evidence type="ECO:0000256" key="1">
    <source>
        <dbReference type="ARBA" id="ARBA00007039"/>
    </source>
</evidence>
<dbReference type="GO" id="GO:0004252">
    <property type="term" value="F:serine-type endopeptidase activity"/>
    <property type="evidence" value="ECO:0007669"/>
    <property type="project" value="InterPro"/>
</dbReference>
<accession>A0A1G7N6L6</accession>
<keyword evidence="2" id="KW-0963">Cytoplasm</keyword>
<dbReference type="RefSeq" id="WP_092522289.1">
    <property type="nucleotide sequence ID" value="NZ_FNCI01000001.1"/>
</dbReference>
<keyword evidence="4" id="KW-0378">Hydrolase</keyword>
<evidence type="ECO:0000256" key="7">
    <source>
        <dbReference type="SAM" id="MobiDB-lite"/>
    </source>
</evidence>
<dbReference type="PANTHER" id="PTHR10381:SF70">
    <property type="entry name" value="ATP-DEPENDENT CLP PROTEASE PROTEOLYTIC SUBUNIT"/>
    <property type="match status" value="1"/>
</dbReference>
<dbReference type="GO" id="GO:0004176">
    <property type="term" value="F:ATP-dependent peptidase activity"/>
    <property type="evidence" value="ECO:0007669"/>
    <property type="project" value="InterPro"/>
</dbReference>
<name>A0A1G7N6L6_9GAMM</name>
<dbReference type="PRINTS" id="PR00127">
    <property type="entry name" value="CLPPROTEASEP"/>
</dbReference>
<dbReference type="GO" id="GO:0009368">
    <property type="term" value="C:endopeptidase Clp complex"/>
    <property type="evidence" value="ECO:0007669"/>
    <property type="project" value="TreeGrafter"/>
</dbReference>
<dbReference type="NCBIfam" id="NF045542">
    <property type="entry name" value="Clp_rel_HeadMat"/>
    <property type="match status" value="1"/>
</dbReference>
<dbReference type="EMBL" id="FNCI01000001">
    <property type="protein sequence ID" value="SDF69601.1"/>
    <property type="molecule type" value="Genomic_DNA"/>
</dbReference>
<sequence>MTLKTLPTLPAARPRANVQFDLSPRAMQAWNPGIRSAMDDEESTITIYDPIGEDMWGDGVTAKRIAGALRRIGSGNDVTVNINSPGGNYFEGLAIYNLLREHQGRVVVNVMGIAASAASVIAMGSDELRIGRAAFLMVHNAWVGVMGNRLELREVADWLEPFDAAAADLYHVRTGIPQESIVAQLDAETWIGGGEAVTAGWADGLLTADEVEEGGAQASHRLAAKELDLAMAKAGIPRSRRRELMQEFKSGTPSAAGGGTPRATATDTPSAVEHDLEPLPKLEFPGGMSNA</sequence>
<keyword evidence="3 8" id="KW-0645">Protease</keyword>
<dbReference type="GO" id="GO:0051117">
    <property type="term" value="F:ATPase binding"/>
    <property type="evidence" value="ECO:0007669"/>
    <property type="project" value="TreeGrafter"/>
</dbReference>
<dbReference type="InterPro" id="IPR029045">
    <property type="entry name" value="ClpP/crotonase-like_dom_sf"/>
</dbReference>
<proteinExistence type="inferred from homology"/>
<evidence type="ECO:0000256" key="4">
    <source>
        <dbReference type="ARBA" id="ARBA00022801"/>
    </source>
</evidence>
<keyword evidence="9" id="KW-1185">Reference proteome</keyword>
<keyword evidence="5" id="KW-0720">Serine protease</keyword>
<comment type="similarity">
    <text evidence="1 6">Belongs to the peptidase S14 family.</text>
</comment>
<dbReference type="InterPro" id="IPR023562">
    <property type="entry name" value="ClpP/TepA"/>
</dbReference>
<protein>
    <recommendedName>
        <fullName evidence="6">ATP-dependent Clp protease proteolytic subunit</fullName>
    </recommendedName>
</protein>
<evidence type="ECO:0000313" key="9">
    <source>
        <dbReference type="Proteomes" id="UP000198641"/>
    </source>
</evidence>
<dbReference type="PANTHER" id="PTHR10381">
    <property type="entry name" value="ATP-DEPENDENT CLP PROTEASE PROTEOLYTIC SUBUNIT"/>
    <property type="match status" value="1"/>
</dbReference>
<evidence type="ECO:0000256" key="6">
    <source>
        <dbReference type="RuleBase" id="RU003567"/>
    </source>
</evidence>
<gene>
    <name evidence="8" type="ORF">SAMN05216571_101254</name>
</gene>
<dbReference type="STRING" id="284577.SAMN05216571_101254"/>
<dbReference type="Proteomes" id="UP000198641">
    <property type="component" value="Unassembled WGS sequence"/>
</dbReference>
<evidence type="ECO:0000256" key="2">
    <source>
        <dbReference type="ARBA" id="ARBA00022490"/>
    </source>
</evidence>
<dbReference type="CDD" id="cd07016">
    <property type="entry name" value="S14_ClpP_1"/>
    <property type="match status" value="1"/>
</dbReference>
<feature type="region of interest" description="Disordered" evidence="7">
    <location>
        <begin position="250"/>
        <end position="291"/>
    </location>
</feature>
<evidence type="ECO:0000313" key="8">
    <source>
        <dbReference type="EMBL" id="SDF69601.1"/>
    </source>
</evidence>
<dbReference type="AlphaFoldDB" id="A0A1G7N6L6"/>
<evidence type="ECO:0000256" key="3">
    <source>
        <dbReference type="ARBA" id="ARBA00022670"/>
    </source>
</evidence>
<dbReference type="OrthoDB" id="9806592at2"/>
<feature type="compositionally biased region" description="Low complexity" evidence="7">
    <location>
        <begin position="250"/>
        <end position="266"/>
    </location>
</feature>
<evidence type="ECO:0000256" key="5">
    <source>
        <dbReference type="ARBA" id="ARBA00022825"/>
    </source>
</evidence>
<organism evidence="8 9">
    <name type="scientific">Onishia taeanensis</name>
    <dbReference type="NCBI Taxonomy" id="284577"/>
    <lineage>
        <taxon>Bacteria</taxon>
        <taxon>Pseudomonadati</taxon>
        <taxon>Pseudomonadota</taxon>
        <taxon>Gammaproteobacteria</taxon>
        <taxon>Oceanospirillales</taxon>
        <taxon>Halomonadaceae</taxon>
        <taxon>Onishia</taxon>
    </lineage>
</organism>
<dbReference type="Pfam" id="PF00574">
    <property type="entry name" value="CLP_protease"/>
    <property type="match status" value="1"/>
</dbReference>
<reference evidence="8 9" key="1">
    <citation type="submission" date="2016-10" db="EMBL/GenBank/DDBJ databases">
        <authorList>
            <person name="de Groot N.N."/>
        </authorList>
    </citation>
    <scope>NUCLEOTIDE SEQUENCE [LARGE SCALE GENOMIC DNA]</scope>
    <source>
        <strain evidence="8 9">BH539</strain>
    </source>
</reference>
<dbReference type="GO" id="GO:0006515">
    <property type="term" value="P:protein quality control for misfolded or incompletely synthesized proteins"/>
    <property type="evidence" value="ECO:0007669"/>
    <property type="project" value="TreeGrafter"/>
</dbReference>